<reference evidence="2 3" key="1">
    <citation type="submission" date="2019-07" db="EMBL/GenBank/DDBJ databases">
        <title>Full genome sequence of Sphingomonas sp. 4R-6-7(HKS19).</title>
        <authorList>
            <person name="Im W.-T."/>
        </authorList>
    </citation>
    <scope>NUCLEOTIDE SEQUENCE [LARGE SCALE GENOMIC DNA]</scope>
    <source>
        <strain evidence="2 3">HKS19</strain>
    </source>
</reference>
<dbReference type="CDD" id="cd00338">
    <property type="entry name" value="Ser_Recombinase"/>
    <property type="match status" value="1"/>
</dbReference>
<proteinExistence type="predicted"/>
<dbReference type="InterPro" id="IPR050639">
    <property type="entry name" value="SSR_resolvase"/>
</dbReference>
<evidence type="ECO:0000259" key="1">
    <source>
        <dbReference type="PROSITE" id="PS51736"/>
    </source>
</evidence>
<keyword evidence="3" id="KW-1185">Reference proteome</keyword>
<organism evidence="2 3">
    <name type="scientific">Sphingomonas panacisoli</name>
    <dbReference type="NCBI Taxonomy" id="1813879"/>
    <lineage>
        <taxon>Bacteria</taxon>
        <taxon>Pseudomonadati</taxon>
        <taxon>Pseudomonadota</taxon>
        <taxon>Alphaproteobacteria</taxon>
        <taxon>Sphingomonadales</taxon>
        <taxon>Sphingomonadaceae</taxon>
        <taxon>Sphingomonas</taxon>
    </lineage>
</organism>
<gene>
    <name evidence="2" type="ORF">FPZ24_13575</name>
</gene>
<protein>
    <submittedName>
        <fullName evidence="2">Recombinase family protein</fullName>
    </submittedName>
</protein>
<dbReference type="Pfam" id="PF00239">
    <property type="entry name" value="Resolvase"/>
    <property type="match status" value="1"/>
</dbReference>
<dbReference type="GO" id="GO:0003677">
    <property type="term" value="F:DNA binding"/>
    <property type="evidence" value="ECO:0007669"/>
    <property type="project" value="InterPro"/>
</dbReference>
<dbReference type="PANTHER" id="PTHR30461:SF23">
    <property type="entry name" value="DNA RECOMBINASE-RELATED"/>
    <property type="match status" value="1"/>
</dbReference>
<evidence type="ECO:0000313" key="3">
    <source>
        <dbReference type="Proteomes" id="UP000315673"/>
    </source>
</evidence>
<dbReference type="OrthoDB" id="7277848at2"/>
<dbReference type="KEGG" id="spai:FPZ24_13575"/>
<dbReference type="RefSeq" id="WP_146572844.1">
    <property type="nucleotide sequence ID" value="NZ_CP042306.1"/>
</dbReference>
<name>A0A5B8LK41_9SPHN</name>
<dbReference type="PROSITE" id="PS51736">
    <property type="entry name" value="RECOMBINASES_3"/>
    <property type="match status" value="1"/>
</dbReference>
<dbReference type="SMART" id="SM00857">
    <property type="entry name" value="Resolvase"/>
    <property type="match status" value="1"/>
</dbReference>
<dbReference type="GO" id="GO:0000150">
    <property type="term" value="F:DNA strand exchange activity"/>
    <property type="evidence" value="ECO:0007669"/>
    <property type="project" value="InterPro"/>
</dbReference>
<dbReference type="InterPro" id="IPR006119">
    <property type="entry name" value="Resolv_N"/>
</dbReference>
<dbReference type="Gene3D" id="3.40.50.1390">
    <property type="entry name" value="Resolvase, N-terminal catalytic domain"/>
    <property type="match status" value="1"/>
</dbReference>
<dbReference type="Proteomes" id="UP000315673">
    <property type="component" value="Chromosome"/>
</dbReference>
<sequence length="184" mass="20327">MTRVAIYARFSTDKQSEKSAEDQARLCKSRADREGWDVIGVYPDLALSGTTRDRPGLNVLLAQLDRFDVVLAESIDRISRDQEDIAAIYKQLRFAGVQLITLSEGEVGEIHVGLNGTMAALFLRQLGEKTRRGQLGRVAIGRIPGGLSYGYALIPAIDAQGRPDRGQRAIDQEQANVVRRIFAE</sequence>
<accession>A0A5B8LK41</accession>
<dbReference type="AlphaFoldDB" id="A0A5B8LK41"/>
<evidence type="ECO:0000313" key="2">
    <source>
        <dbReference type="EMBL" id="QDZ08376.1"/>
    </source>
</evidence>
<dbReference type="PANTHER" id="PTHR30461">
    <property type="entry name" value="DNA-INVERTASE FROM LAMBDOID PROPHAGE"/>
    <property type="match status" value="1"/>
</dbReference>
<dbReference type="InterPro" id="IPR036162">
    <property type="entry name" value="Resolvase-like_N_sf"/>
</dbReference>
<dbReference type="EMBL" id="CP042306">
    <property type="protein sequence ID" value="QDZ08376.1"/>
    <property type="molecule type" value="Genomic_DNA"/>
</dbReference>
<dbReference type="SUPFAM" id="SSF53041">
    <property type="entry name" value="Resolvase-like"/>
    <property type="match status" value="1"/>
</dbReference>
<feature type="domain" description="Resolvase/invertase-type recombinase catalytic" evidence="1">
    <location>
        <begin position="3"/>
        <end position="149"/>
    </location>
</feature>